<evidence type="ECO:0000313" key="1">
    <source>
        <dbReference type="EMBL" id="KAJ3494933.1"/>
    </source>
</evidence>
<gene>
    <name evidence="1" type="ORF">NLG97_g3757</name>
</gene>
<dbReference type="Proteomes" id="UP001148737">
    <property type="component" value="Unassembled WGS sequence"/>
</dbReference>
<protein>
    <submittedName>
        <fullName evidence="1">Uncharacterized protein</fullName>
    </submittedName>
</protein>
<comment type="caution">
    <text evidence="1">The sequence shown here is derived from an EMBL/GenBank/DDBJ whole genome shotgun (WGS) entry which is preliminary data.</text>
</comment>
<accession>A0ACC1QXB3</accession>
<organism evidence="1 2">
    <name type="scientific">Lecanicillium saksenae</name>
    <dbReference type="NCBI Taxonomy" id="468837"/>
    <lineage>
        <taxon>Eukaryota</taxon>
        <taxon>Fungi</taxon>
        <taxon>Dikarya</taxon>
        <taxon>Ascomycota</taxon>
        <taxon>Pezizomycotina</taxon>
        <taxon>Sordariomycetes</taxon>
        <taxon>Hypocreomycetidae</taxon>
        <taxon>Hypocreales</taxon>
        <taxon>Cordycipitaceae</taxon>
        <taxon>Lecanicillium</taxon>
    </lineage>
</organism>
<reference evidence="1" key="1">
    <citation type="submission" date="2022-07" db="EMBL/GenBank/DDBJ databases">
        <title>Genome Sequence of Lecanicillium saksenae.</title>
        <authorList>
            <person name="Buettner E."/>
        </authorList>
    </citation>
    <scope>NUCLEOTIDE SEQUENCE</scope>
    <source>
        <strain evidence="1">VT-O1</strain>
    </source>
</reference>
<sequence length="248" mass="26425">MVSKIALSAIVSAGFVAAQTNPEAQGACNPTQGGSNACGPNGSEDWLNSGIEGDGWNPPFLDINNLTHISLEDFYNGPGGACRQYDSAFKSSGQKYNIDPAILAFIGMQESSCDNNAGGYTPGLMQCSPDNCQNGRQDCQWPVEDNVDCGAHYLRSQLDNSNQNAIHAIGTYNGWFTAADNTGLNGGKGLTTSYPCSDEGRRNGSPQNLNYIHETLNGWFQGKDMYGSDANLDGKYDCQGNCDGGRQC</sequence>
<evidence type="ECO:0000313" key="2">
    <source>
        <dbReference type="Proteomes" id="UP001148737"/>
    </source>
</evidence>
<dbReference type="EMBL" id="JANAKD010000330">
    <property type="protein sequence ID" value="KAJ3494933.1"/>
    <property type="molecule type" value="Genomic_DNA"/>
</dbReference>
<proteinExistence type="predicted"/>
<name>A0ACC1QXB3_9HYPO</name>
<keyword evidence="2" id="KW-1185">Reference proteome</keyword>